<name>A0A075WFG0_ARCFL</name>
<gene>
    <name evidence="1" type="ORF">AFULGI_00023930</name>
</gene>
<organism evidence="1 2">
    <name type="scientific">Archaeoglobus fulgidus DSM 8774</name>
    <dbReference type="NCBI Taxonomy" id="1344584"/>
    <lineage>
        <taxon>Archaea</taxon>
        <taxon>Methanobacteriati</taxon>
        <taxon>Methanobacteriota</taxon>
        <taxon>Archaeoglobi</taxon>
        <taxon>Archaeoglobales</taxon>
        <taxon>Archaeoglobaceae</taxon>
        <taxon>Archaeoglobus</taxon>
    </lineage>
</organism>
<dbReference type="EMBL" id="CP006577">
    <property type="protein sequence ID" value="AIG99110.1"/>
    <property type="molecule type" value="Genomic_DNA"/>
</dbReference>
<accession>A0A075WFG0</accession>
<dbReference type="HOGENOM" id="CLU_1801582_0_0_2"/>
<protein>
    <submittedName>
        <fullName evidence="1">Uncharacterized protein</fullName>
    </submittedName>
</protein>
<reference evidence="1 2" key="1">
    <citation type="submission" date="2013-07" db="EMBL/GenBank/DDBJ databases">
        <title>Genome of Archaeoglobus fulgidus.</title>
        <authorList>
            <person name="Fiebig A."/>
            <person name="Birkeland N.-K."/>
        </authorList>
    </citation>
    <scope>NUCLEOTIDE SEQUENCE [LARGE SCALE GENOMIC DNA]</scope>
    <source>
        <strain evidence="1 2">DSM 8774</strain>
    </source>
</reference>
<evidence type="ECO:0000313" key="2">
    <source>
        <dbReference type="Proteomes" id="UP000028501"/>
    </source>
</evidence>
<evidence type="ECO:0000313" key="1">
    <source>
        <dbReference type="EMBL" id="AIG99110.1"/>
    </source>
</evidence>
<proteinExistence type="predicted"/>
<dbReference type="KEGG" id="afg:AFULGI_00023930"/>
<dbReference type="AlphaFoldDB" id="A0A075WFG0"/>
<dbReference type="Proteomes" id="UP000028501">
    <property type="component" value="Chromosome"/>
</dbReference>
<dbReference type="GeneID" id="24795872"/>
<sequence>MANAADFANALMQIVLANFELLTNAFSLLLNNSVDVAEVWNVSIHAAGFGYWFIKPFVGDGGALDVASKNVSAMKNISYAINYIGGNAETIFGNETGQKGLSAVMSHFVGLIDDEFALKVWNLAKSGVEVAMRMLENINSTLR</sequence>
<dbReference type="RefSeq" id="WP_010879614.1">
    <property type="nucleotide sequence ID" value="NZ_CP006577.1"/>
</dbReference>